<feature type="domain" description="Fibronectin type-III" evidence="4">
    <location>
        <begin position="89"/>
        <end position="186"/>
    </location>
</feature>
<feature type="domain" description="VWFC" evidence="3">
    <location>
        <begin position="553"/>
        <end position="621"/>
    </location>
</feature>
<dbReference type="GO" id="GO:0005178">
    <property type="term" value="F:integrin binding"/>
    <property type="evidence" value="ECO:0007669"/>
    <property type="project" value="TreeGrafter"/>
</dbReference>
<feature type="domain" description="VWFC" evidence="3">
    <location>
        <begin position="390"/>
        <end position="459"/>
    </location>
</feature>
<dbReference type="CDD" id="cd00063">
    <property type="entry name" value="FN3"/>
    <property type="match status" value="3"/>
</dbReference>
<sequence length="1111" mass="125610">MPKFCCRLSSRTLEQSCQRYAVDCILERQSSHVKGQCPGDRQRIPANEGCCPARAGEACGGDVSVYCDTELGYTCLDENGEEGRGVCKGKYDLRGVTIKQKSLTIQWKPFAPPNYTLEYSLMSRIHNYSSNLTLWKTIETGDEAEYTLVDLEPATWYFIKIAVWHIPFNDSYSNITETLMIKTKDAEYCEHAGNEYEIGQTFNNNNEDSCLCLKTGQLDCTSLCPNSSNEACDIRTRGNCSEIECETVMANCSVNGTIYIHNEIFEQGECRECTCSNGEATCILPSHCEEMEATEECPKPVSHIIEGQCCPEWECGSPRLTFCEHRGRRYTEGYEWQDEETCETCECHQGQATCHNFCEEPEMPENCPRPSRRPAPNGCCEIYECLQPVDICVYANGTHKRGSFFTSDHCELCVCNKNMTVECSPSCPEEPPPLPLRPSVICRQPHYRLVNCCKTLFCQRGDNDLMSAIRNVYATSHTPQSITITFDALRQRTEEEEEELYPDYQLFFSDAEESSNPTNWTPKHIHLTPVEEDESTSPSLLFQKMDSFLVGTLTCIINGRVLNEEESYLDECERDCICRAGKLACENNCPQINTIMMPSSSCPQPKLEKKENECCPSWKCHPKPSGCRYGTALLKDGEQVREGCDNICTCESGRMQCRPVCNITSEPPRQGCRLQQIPDHCCKAWMCPPDKRPVKSVEAVVRTIFNRNCLEPINQFKNSFREELLGLVHSSCKRLNEHERTICLEIDTVMHCSTTRSRRRRDVDATIVDFGVSVPRRSDESLASLNNSLQTILDDLSSLFNTSESVVLNIDSVEFTSSGQLILKSLHYACDEGYSFYRDFCVRTEILIREPAFSLELQPLSVGADTAVLGWESLTKIGVTYVIALQIEYREDNYTAWNQTTKFQPHETSHTLTELQAESIYRARLVALTNLGTRPMVPTRDLVFKTKAYEGEFSLYLENVQVGQTSVTIRWRNIPKDELANIQMMEITYNEINRPLTVNTVTTKPSLNKYTIPSLKQATNYVAVITIVFNNGTRVQSGTIHFITDSSDKSSNLTIPLAVSAVILVCAIIIVSITCCMWRKARLKNITDTAFENKVFGIQIQNEGRTLSARP</sequence>
<dbReference type="PROSITE" id="PS50184">
    <property type="entry name" value="VWFC_2"/>
    <property type="match status" value="4"/>
</dbReference>
<keyword evidence="1" id="KW-0732">Signal</keyword>
<accession>V4B4B0</accession>
<evidence type="ECO:0000259" key="4">
    <source>
        <dbReference type="PROSITE" id="PS50853"/>
    </source>
</evidence>
<name>V4B4B0_LOTGI</name>
<dbReference type="SUPFAM" id="SSF57603">
    <property type="entry name" value="FnI-like domain"/>
    <property type="match status" value="2"/>
</dbReference>
<dbReference type="OMA" id="AIWEDAR"/>
<keyword evidence="6" id="KW-1185">Reference proteome</keyword>
<reference evidence="5 6" key="1">
    <citation type="journal article" date="2013" name="Nature">
        <title>Insights into bilaterian evolution from three spiralian genomes.</title>
        <authorList>
            <person name="Simakov O."/>
            <person name="Marletaz F."/>
            <person name="Cho S.J."/>
            <person name="Edsinger-Gonzales E."/>
            <person name="Havlak P."/>
            <person name="Hellsten U."/>
            <person name="Kuo D.H."/>
            <person name="Larsson T."/>
            <person name="Lv J."/>
            <person name="Arendt D."/>
            <person name="Savage R."/>
            <person name="Osoegawa K."/>
            <person name="de Jong P."/>
            <person name="Grimwood J."/>
            <person name="Chapman J.A."/>
            <person name="Shapiro H."/>
            <person name="Aerts A."/>
            <person name="Otillar R.P."/>
            <person name="Terry A.Y."/>
            <person name="Boore J.L."/>
            <person name="Grigoriev I.V."/>
            <person name="Lindberg D.R."/>
            <person name="Seaver E.C."/>
            <person name="Weisblat D.A."/>
            <person name="Putnam N.H."/>
            <person name="Rokhsar D.S."/>
        </authorList>
    </citation>
    <scope>NUCLEOTIDE SEQUENCE [LARGE SCALE GENOMIC DNA]</scope>
</reference>
<feature type="domain" description="VWFC" evidence="3">
    <location>
        <begin position="321"/>
        <end position="386"/>
    </location>
</feature>
<dbReference type="InterPro" id="IPR036116">
    <property type="entry name" value="FN3_sf"/>
</dbReference>
<dbReference type="PROSITE" id="PS50853">
    <property type="entry name" value="FN3"/>
    <property type="match status" value="3"/>
</dbReference>
<dbReference type="PANTHER" id="PTHR11348">
    <property type="entry name" value="CONNECTIVE TISSUE GROWTH FACTOR-RELATED"/>
    <property type="match status" value="1"/>
</dbReference>
<dbReference type="HOGENOM" id="CLU_281785_0_0_1"/>
<dbReference type="Gene3D" id="2.60.40.10">
    <property type="entry name" value="Immunoglobulins"/>
    <property type="match status" value="3"/>
</dbReference>
<dbReference type="InterPro" id="IPR013783">
    <property type="entry name" value="Ig-like_fold"/>
</dbReference>
<dbReference type="InterPro" id="IPR001007">
    <property type="entry name" value="VWF_dom"/>
</dbReference>
<feature type="transmembrane region" description="Helical" evidence="2">
    <location>
        <begin position="1053"/>
        <end position="1078"/>
    </location>
</feature>
<dbReference type="GeneID" id="20250641"/>
<dbReference type="Proteomes" id="UP000030746">
    <property type="component" value="Unassembled WGS sequence"/>
</dbReference>
<dbReference type="RefSeq" id="XP_009047019.1">
    <property type="nucleotide sequence ID" value="XM_009048771.1"/>
</dbReference>
<dbReference type="SMART" id="SM00214">
    <property type="entry name" value="VWC"/>
    <property type="match status" value="5"/>
</dbReference>
<keyword evidence="2" id="KW-0812">Transmembrane</keyword>
<keyword evidence="2" id="KW-0472">Membrane</keyword>
<gene>
    <name evidence="5" type="ORF">LOTGIDRAFT_238038</name>
</gene>
<dbReference type="CTD" id="20250641"/>
<dbReference type="SMART" id="SM00060">
    <property type="entry name" value="FN3"/>
    <property type="match status" value="3"/>
</dbReference>
<evidence type="ECO:0000313" key="6">
    <source>
        <dbReference type="Proteomes" id="UP000030746"/>
    </source>
</evidence>
<dbReference type="SUPFAM" id="SSF49265">
    <property type="entry name" value="Fibronectin type III"/>
    <property type="match status" value="2"/>
</dbReference>
<evidence type="ECO:0000259" key="3">
    <source>
        <dbReference type="PROSITE" id="PS50184"/>
    </source>
</evidence>
<dbReference type="InterPro" id="IPR050941">
    <property type="entry name" value="CCN"/>
</dbReference>
<dbReference type="GO" id="GO:0007155">
    <property type="term" value="P:cell adhesion"/>
    <property type="evidence" value="ECO:0007669"/>
    <property type="project" value="TreeGrafter"/>
</dbReference>
<dbReference type="GO" id="GO:0005615">
    <property type="term" value="C:extracellular space"/>
    <property type="evidence" value="ECO:0007669"/>
    <property type="project" value="TreeGrafter"/>
</dbReference>
<dbReference type="InterPro" id="IPR003961">
    <property type="entry name" value="FN3_dom"/>
</dbReference>
<dbReference type="GO" id="GO:0045597">
    <property type="term" value="P:positive regulation of cell differentiation"/>
    <property type="evidence" value="ECO:0007669"/>
    <property type="project" value="TreeGrafter"/>
</dbReference>
<dbReference type="OrthoDB" id="6143302at2759"/>
<dbReference type="EMBL" id="KB200294">
    <property type="protein sequence ID" value="ESP02311.1"/>
    <property type="molecule type" value="Genomic_DNA"/>
</dbReference>
<organism evidence="5 6">
    <name type="scientific">Lottia gigantea</name>
    <name type="common">Giant owl limpet</name>
    <dbReference type="NCBI Taxonomy" id="225164"/>
    <lineage>
        <taxon>Eukaryota</taxon>
        <taxon>Metazoa</taxon>
        <taxon>Spiralia</taxon>
        <taxon>Lophotrochozoa</taxon>
        <taxon>Mollusca</taxon>
        <taxon>Gastropoda</taxon>
        <taxon>Patellogastropoda</taxon>
        <taxon>Lottioidea</taxon>
        <taxon>Lottiidae</taxon>
        <taxon>Lottia</taxon>
    </lineage>
</organism>
<feature type="domain" description="Fibronectin type-III" evidence="4">
    <location>
        <begin position="851"/>
        <end position="949"/>
    </location>
</feature>
<keyword evidence="2" id="KW-1133">Transmembrane helix</keyword>
<evidence type="ECO:0000256" key="2">
    <source>
        <dbReference type="SAM" id="Phobius"/>
    </source>
</evidence>
<evidence type="ECO:0008006" key="7">
    <source>
        <dbReference type="Google" id="ProtNLM"/>
    </source>
</evidence>
<dbReference type="Gene3D" id="2.10.70.10">
    <property type="entry name" value="Complement Module, domain 1"/>
    <property type="match status" value="1"/>
</dbReference>
<feature type="domain" description="Fibronectin type-III" evidence="4">
    <location>
        <begin position="951"/>
        <end position="1047"/>
    </location>
</feature>
<dbReference type="STRING" id="225164.V4B4B0"/>
<dbReference type="KEGG" id="lgi:LOTGIDRAFT_238038"/>
<dbReference type="AlphaFoldDB" id="V4B4B0"/>
<proteinExistence type="predicted"/>
<feature type="domain" description="VWFC" evidence="3">
    <location>
        <begin position="250"/>
        <end position="316"/>
    </location>
</feature>
<protein>
    <recommendedName>
        <fullName evidence="7">Fibronectin type-III domain-containing protein</fullName>
    </recommendedName>
</protein>
<evidence type="ECO:0000313" key="5">
    <source>
        <dbReference type="EMBL" id="ESP02311.1"/>
    </source>
</evidence>
<evidence type="ECO:0000256" key="1">
    <source>
        <dbReference type="ARBA" id="ARBA00022729"/>
    </source>
</evidence>